<dbReference type="PANTHER" id="PTHR43428:SF1">
    <property type="entry name" value="ARSENATE REDUCTASE"/>
    <property type="match status" value="1"/>
</dbReference>
<proteinExistence type="predicted"/>
<feature type="domain" description="Phosphotyrosine protein phosphatase I" evidence="2">
    <location>
        <begin position="6"/>
        <end position="144"/>
    </location>
</feature>
<dbReference type="EMBL" id="JFHD01000045">
    <property type="protein sequence ID" value="KDR25570.1"/>
    <property type="molecule type" value="Genomic_DNA"/>
</dbReference>
<evidence type="ECO:0000313" key="3">
    <source>
        <dbReference type="EMBL" id="KDR25570.1"/>
    </source>
</evidence>
<dbReference type="SMART" id="SM00226">
    <property type="entry name" value="LMWPc"/>
    <property type="match status" value="1"/>
</dbReference>
<comment type="caution">
    <text evidence="3">The sequence shown here is derived from an EMBL/GenBank/DDBJ whole genome shotgun (WGS) entry which is preliminary data.</text>
</comment>
<protein>
    <submittedName>
        <fullName evidence="3">Arsenate reductase</fullName>
    </submittedName>
</protein>
<name>A0A656QBW2_9BURK</name>
<dbReference type="Pfam" id="PF01451">
    <property type="entry name" value="LMWPc"/>
    <property type="match status" value="1"/>
</dbReference>
<gene>
    <name evidence="3" type="ORF">BG60_27640</name>
</gene>
<dbReference type="OrthoDB" id="9793058at2"/>
<evidence type="ECO:0000313" key="4">
    <source>
        <dbReference type="Proteomes" id="UP000027451"/>
    </source>
</evidence>
<dbReference type="InterPro" id="IPR023485">
    <property type="entry name" value="Ptyr_pPase"/>
</dbReference>
<evidence type="ECO:0000256" key="1">
    <source>
        <dbReference type="ARBA" id="ARBA00022849"/>
    </source>
</evidence>
<dbReference type="GO" id="GO:0046685">
    <property type="term" value="P:response to arsenic-containing substance"/>
    <property type="evidence" value="ECO:0007669"/>
    <property type="project" value="UniProtKB-KW"/>
</dbReference>
<organism evidence="3 4">
    <name type="scientific">Caballeronia zhejiangensis</name>
    <dbReference type="NCBI Taxonomy" id="871203"/>
    <lineage>
        <taxon>Bacteria</taxon>
        <taxon>Pseudomonadati</taxon>
        <taxon>Pseudomonadota</taxon>
        <taxon>Betaproteobacteria</taxon>
        <taxon>Burkholderiales</taxon>
        <taxon>Burkholderiaceae</taxon>
        <taxon>Caballeronia</taxon>
    </lineage>
</organism>
<dbReference type="SUPFAM" id="SSF52788">
    <property type="entry name" value="Phosphotyrosine protein phosphatases I"/>
    <property type="match status" value="1"/>
</dbReference>
<sequence length="173" mass="19048">MSNKTYNVLVLCTGNSARSIMAEALFNTLGKGRFHAFSAGSHPSGAVNPFALERCESLDYDTAGLRSKSWDEFGTPDAPQMDFVITVCDQAAGEVCPIWPGKPITAHWGFEDPAAFVGSDEQKRAVFTKVYRQILTRVSQFVNLPLNILDRNAAQKEVRAIGERPAEESNEQH</sequence>
<reference evidence="3 4" key="1">
    <citation type="submission" date="2014-03" db="EMBL/GenBank/DDBJ databases">
        <title>Draft Genome Sequences of Four Burkholderia Strains.</title>
        <authorList>
            <person name="Liu X.Y."/>
            <person name="Li C.X."/>
            <person name="Xu J.H."/>
        </authorList>
    </citation>
    <scope>NUCLEOTIDE SEQUENCE [LARGE SCALE GENOMIC DNA]</scope>
    <source>
        <strain evidence="3 4">OP-1</strain>
    </source>
</reference>
<dbReference type="InterPro" id="IPR036196">
    <property type="entry name" value="Ptyr_pPase_sf"/>
</dbReference>
<dbReference type="Proteomes" id="UP000027451">
    <property type="component" value="Unassembled WGS sequence"/>
</dbReference>
<dbReference type="CDD" id="cd16345">
    <property type="entry name" value="LMWP_ArsC"/>
    <property type="match status" value="1"/>
</dbReference>
<dbReference type="AlphaFoldDB" id="A0A656QBW2"/>
<evidence type="ECO:0000259" key="2">
    <source>
        <dbReference type="SMART" id="SM00226"/>
    </source>
</evidence>
<keyword evidence="1" id="KW-0059">Arsenical resistance</keyword>
<keyword evidence="4" id="KW-1185">Reference proteome</keyword>
<dbReference type="PANTHER" id="PTHR43428">
    <property type="entry name" value="ARSENATE REDUCTASE"/>
    <property type="match status" value="1"/>
</dbReference>
<dbReference type="RefSeq" id="WP_033536790.1">
    <property type="nucleotide sequence ID" value="NZ_JFHD01000045.1"/>
</dbReference>
<dbReference type="Gene3D" id="3.40.50.2300">
    <property type="match status" value="1"/>
</dbReference>
<accession>A0A656QBW2</accession>